<evidence type="ECO:0000256" key="1">
    <source>
        <dbReference type="SAM" id="MobiDB-lite"/>
    </source>
</evidence>
<evidence type="ECO:0000313" key="2">
    <source>
        <dbReference type="EMBL" id="RDX65361.1"/>
    </source>
</evidence>
<feature type="non-terminal residue" evidence="2">
    <location>
        <position position="1"/>
    </location>
</feature>
<protein>
    <submittedName>
        <fullName evidence="2">Uncharacterized protein</fullName>
    </submittedName>
</protein>
<sequence length="111" mass="12443">MARRVERTQDEGRSRQRPPTWHRGTIATISGGSMLFLSFGGNREVQTILTSANRKPLGSRRHHDPTITFNDRDLRSGAPDHDEPMVISVVVAEYKIELVLVDQGSSANILY</sequence>
<feature type="compositionally biased region" description="Basic and acidic residues" evidence="1">
    <location>
        <begin position="1"/>
        <end position="14"/>
    </location>
</feature>
<dbReference type="AlphaFoldDB" id="A0A371EH55"/>
<accession>A0A371EH55</accession>
<feature type="compositionally biased region" description="Basic and acidic residues" evidence="1">
    <location>
        <begin position="70"/>
        <end position="80"/>
    </location>
</feature>
<organism evidence="2 3">
    <name type="scientific">Mucuna pruriens</name>
    <name type="common">Velvet bean</name>
    <name type="synonym">Dolichos pruriens</name>
    <dbReference type="NCBI Taxonomy" id="157652"/>
    <lineage>
        <taxon>Eukaryota</taxon>
        <taxon>Viridiplantae</taxon>
        <taxon>Streptophyta</taxon>
        <taxon>Embryophyta</taxon>
        <taxon>Tracheophyta</taxon>
        <taxon>Spermatophyta</taxon>
        <taxon>Magnoliopsida</taxon>
        <taxon>eudicotyledons</taxon>
        <taxon>Gunneridae</taxon>
        <taxon>Pentapetalae</taxon>
        <taxon>rosids</taxon>
        <taxon>fabids</taxon>
        <taxon>Fabales</taxon>
        <taxon>Fabaceae</taxon>
        <taxon>Papilionoideae</taxon>
        <taxon>50 kb inversion clade</taxon>
        <taxon>NPAAA clade</taxon>
        <taxon>indigoferoid/millettioid clade</taxon>
        <taxon>Phaseoleae</taxon>
        <taxon>Mucuna</taxon>
    </lineage>
</organism>
<dbReference type="EMBL" id="QJKJ01013944">
    <property type="protein sequence ID" value="RDX65361.1"/>
    <property type="molecule type" value="Genomic_DNA"/>
</dbReference>
<evidence type="ECO:0000313" key="3">
    <source>
        <dbReference type="Proteomes" id="UP000257109"/>
    </source>
</evidence>
<reference evidence="2" key="1">
    <citation type="submission" date="2018-05" db="EMBL/GenBank/DDBJ databases">
        <title>Draft genome of Mucuna pruriens seed.</title>
        <authorList>
            <person name="Nnadi N.E."/>
            <person name="Vos R."/>
            <person name="Hasami M.H."/>
            <person name="Devisetty U.K."/>
            <person name="Aguiy J.C."/>
        </authorList>
    </citation>
    <scope>NUCLEOTIDE SEQUENCE [LARGE SCALE GENOMIC DNA]</scope>
    <source>
        <strain evidence="2">JCA_2017</strain>
    </source>
</reference>
<proteinExistence type="predicted"/>
<dbReference type="OrthoDB" id="1752268at2759"/>
<dbReference type="Proteomes" id="UP000257109">
    <property type="component" value="Unassembled WGS sequence"/>
</dbReference>
<comment type="caution">
    <text evidence="2">The sequence shown here is derived from an EMBL/GenBank/DDBJ whole genome shotgun (WGS) entry which is preliminary data.</text>
</comment>
<feature type="region of interest" description="Disordered" evidence="1">
    <location>
        <begin position="54"/>
        <end position="80"/>
    </location>
</feature>
<name>A0A371EH55_MUCPR</name>
<keyword evidence="3" id="KW-1185">Reference proteome</keyword>
<feature type="region of interest" description="Disordered" evidence="1">
    <location>
        <begin position="1"/>
        <end position="24"/>
    </location>
</feature>
<gene>
    <name evidence="2" type="ORF">CR513_55987</name>
</gene>